<gene>
    <name evidence="2" type="ORF">NGB36_09045</name>
</gene>
<proteinExistence type="predicted"/>
<name>A0ABT1PSU7_9ACTN</name>
<feature type="coiled-coil region" evidence="1">
    <location>
        <begin position="57"/>
        <end position="112"/>
    </location>
</feature>
<keyword evidence="1" id="KW-0175">Coiled coil</keyword>
<dbReference type="Proteomes" id="UP001057702">
    <property type="component" value="Unassembled WGS sequence"/>
</dbReference>
<dbReference type="EMBL" id="JANFNG010000005">
    <property type="protein sequence ID" value="MCQ4080745.1"/>
    <property type="molecule type" value="Genomic_DNA"/>
</dbReference>
<evidence type="ECO:0000256" key="1">
    <source>
        <dbReference type="SAM" id="Coils"/>
    </source>
</evidence>
<reference evidence="2" key="1">
    <citation type="submission" date="2022-06" db="EMBL/GenBank/DDBJ databases">
        <title>Draft genome sequence of Streptomyces sp. RB6PN25 isolated from peat swamp forest in Thailand.</title>
        <authorList>
            <person name="Duangmal K."/>
            <person name="Klaysubun C."/>
        </authorList>
    </citation>
    <scope>NUCLEOTIDE SEQUENCE</scope>
    <source>
        <strain evidence="2">RB6PN25</strain>
    </source>
</reference>
<evidence type="ECO:0000313" key="2">
    <source>
        <dbReference type="EMBL" id="MCQ4080745.1"/>
    </source>
</evidence>
<comment type="caution">
    <text evidence="2">The sequence shown here is derived from an EMBL/GenBank/DDBJ whole genome shotgun (WGS) entry which is preliminary data.</text>
</comment>
<protein>
    <submittedName>
        <fullName evidence="2">Uncharacterized protein</fullName>
    </submittedName>
</protein>
<organism evidence="2 3">
    <name type="scientific">Streptomyces humicola</name>
    <dbReference type="NCBI Taxonomy" id="2953240"/>
    <lineage>
        <taxon>Bacteria</taxon>
        <taxon>Bacillati</taxon>
        <taxon>Actinomycetota</taxon>
        <taxon>Actinomycetes</taxon>
        <taxon>Kitasatosporales</taxon>
        <taxon>Streptomycetaceae</taxon>
        <taxon>Streptomyces</taxon>
    </lineage>
</organism>
<keyword evidence="3" id="KW-1185">Reference proteome</keyword>
<sequence length="126" mass="13726">MLSGVLGEDAVDGSDRGALALVLARGDDELAPGSRHRDLAEQFQARAHVLAGDPLPVAKLKKRTSELEEASTRLKAAEAERQELTDFYAQVVNELSTELDRVTAERDELLGNVYSISLAPSRRPQD</sequence>
<dbReference type="RefSeq" id="WP_255919662.1">
    <property type="nucleotide sequence ID" value="NZ_JANFNG010000005.1"/>
</dbReference>
<accession>A0ABT1PSU7</accession>
<evidence type="ECO:0000313" key="3">
    <source>
        <dbReference type="Proteomes" id="UP001057702"/>
    </source>
</evidence>